<dbReference type="InterPro" id="IPR020058">
    <property type="entry name" value="Glu/Gln-tRNA-synth_Ib_cat-dom"/>
</dbReference>
<dbReference type="SUPFAM" id="SSF52374">
    <property type="entry name" value="Nucleotidylyl transferase"/>
    <property type="match status" value="1"/>
</dbReference>
<evidence type="ECO:0000313" key="7">
    <source>
        <dbReference type="EMBL" id="PIR95175.1"/>
    </source>
</evidence>
<evidence type="ECO:0000256" key="4">
    <source>
        <dbReference type="ARBA" id="ARBA00023146"/>
    </source>
</evidence>
<evidence type="ECO:0000256" key="5">
    <source>
        <dbReference type="RuleBase" id="RU363037"/>
    </source>
</evidence>
<dbReference type="PANTHER" id="PTHR43311:SF2">
    <property type="entry name" value="GLUTAMATE--TRNA LIGASE, MITOCHONDRIAL-RELATED"/>
    <property type="match status" value="1"/>
</dbReference>
<dbReference type="PANTHER" id="PTHR43311">
    <property type="entry name" value="GLUTAMATE--TRNA LIGASE"/>
    <property type="match status" value="1"/>
</dbReference>
<dbReference type="InterPro" id="IPR001412">
    <property type="entry name" value="aa-tRNA-synth_I_CS"/>
</dbReference>
<protein>
    <submittedName>
        <fullName evidence="7">Glutamate--tRNA ligase</fullName>
    </submittedName>
</protein>
<dbReference type="PRINTS" id="PR00987">
    <property type="entry name" value="TRNASYNTHGLU"/>
</dbReference>
<proteinExistence type="inferred from homology"/>
<keyword evidence="2 5" id="KW-0547">Nucleotide-binding</keyword>
<dbReference type="Proteomes" id="UP000228614">
    <property type="component" value="Unassembled WGS sequence"/>
</dbReference>
<keyword evidence="4 5" id="KW-0030">Aminoacyl-tRNA synthetase</keyword>
<comment type="similarity">
    <text evidence="5">Belongs to the class-I aminoacyl-tRNA synthetase family.</text>
</comment>
<dbReference type="InterPro" id="IPR000924">
    <property type="entry name" value="Glu/Gln-tRNA-synth"/>
</dbReference>
<sequence length="184" mass="21645">MNKKIKTRIAPSPTGLLHIGNLRTALYNYLFAKQNDGEFMLRVEDTDQARFVEGAMEKVLEMLSWSEINWDGDIILQSNRLPIYQKYAKQLIEEDKAYYCFCTVERLEKMRQEQQEKKLAPRYDGACKNLTKDEMENNLRENKKYVVRLKVPKDEIIEFEDLVYGKISYNSNDIDDQVLIKSDG</sequence>
<dbReference type="InterPro" id="IPR014729">
    <property type="entry name" value="Rossmann-like_a/b/a_fold"/>
</dbReference>
<gene>
    <name evidence="7" type="ORF">COT95_00130</name>
</gene>
<dbReference type="GO" id="GO:0006424">
    <property type="term" value="P:glutamyl-tRNA aminoacylation"/>
    <property type="evidence" value="ECO:0007669"/>
    <property type="project" value="TreeGrafter"/>
</dbReference>
<name>A0A2H0V7V1_9BACT</name>
<dbReference type="Pfam" id="PF00749">
    <property type="entry name" value="tRNA-synt_1c"/>
    <property type="match status" value="1"/>
</dbReference>
<comment type="caution">
    <text evidence="7">The sequence shown here is derived from an EMBL/GenBank/DDBJ whole genome shotgun (WGS) entry which is preliminary data.</text>
</comment>
<evidence type="ECO:0000256" key="2">
    <source>
        <dbReference type="ARBA" id="ARBA00022741"/>
    </source>
</evidence>
<evidence type="ECO:0000259" key="6">
    <source>
        <dbReference type="Pfam" id="PF00749"/>
    </source>
</evidence>
<organism evidence="7 8">
    <name type="scientific">Candidatus Falkowbacteria bacterium CG10_big_fil_rev_8_21_14_0_10_37_6</name>
    <dbReference type="NCBI Taxonomy" id="1974563"/>
    <lineage>
        <taxon>Bacteria</taxon>
        <taxon>Candidatus Falkowiibacteriota</taxon>
    </lineage>
</organism>
<evidence type="ECO:0000256" key="3">
    <source>
        <dbReference type="ARBA" id="ARBA00022840"/>
    </source>
</evidence>
<dbReference type="PROSITE" id="PS00178">
    <property type="entry name" value="AA_TRNA_LIGASE_I"/>
    <property type="match status" value="1"/>
</dbReference>
<dbReference type="GO" id="GO:0004818">
    <property type="term" value="F:glutamate-tRNA ligase activity"/>
    <property type="evidence" value="ECO:0007669"/>
    <property type="project" value="TreeGrafter"/>
</dbReference>
<keyword evidence="5" id="KW-0648">Protein biosynthesis</keyword>
<evidence type="ECO:0000313" key="8">
    <source>
        <dbReference type="Proteomes" id="UP000228614"/>
    </source>
</evidence>
<feature type="domain" description="Glutamyl/glutaminyl-tRNA synthetase class Ib catalytic" evidence="6">
    <location>
        <begin position="4"/>
        <end position="183"/>
    </location>
</feature>
<dbReference type="InterPro" id="IPR049940">
    <property type="entry name" value="GluQ/Sye"/>
</dbReference>
<feature type="non-terminal residue" evidence="7">
    <location>
        <position position="184"/>
    </location>
</feature>
<evidence type="ECO:0000256" key="1">
    <source>
        <dbReference type="ARBA" id="ARBA00022598"/>
    </source>
</evidence>
<reference evidence="8" key="1">
    <citation type="submission" date="2017-09" db="EMBL/GenBank/DDBJ databases">
        <title>Depth-based differentiation of microbial function through sediment-hosted aquifers and enrichment of novel symbionts in the deep terrestrial subsurface.</title>
        <authorList>
            <person name="Probst A.J."/>
            <person name="Ladd B."/>
            <person name="Jarett J.K."/>
            <person name="Geller-Mcgrath D.E."/>
            <person name="Sieber C.M.K."/>
            <person name="Emerson J.B."/>
            <person name="Anantharaman K."/>
            <person name="Thomas B.C."/>
            <person name="Malmstrom R."/>
            <person name="Stieglmeier M."/>
            <person name="Klingl A."/>
            <person name="Woyke T."/>
            <person name="Ryan C.M."/>
            <person name="Banfield J.F."/>
        </authorList>
    </citation>
    <scope>NUCLEOTIDE SEQUENCE [LARGE SCALE GENOMIC DNA]</scope>
</reference>
<dbReference type="Gene3D" id="3.40.50.620">
    <property type="entry name" value="HUPs"/>
    <property type="match status" value="1"/>
</dbReference>
<keyword evidence="3 5" id="KW-0067">ATP-binding</keyword>
<dbReference type="AlphaFoldDB" id="A0A2H0V7V1"/>
<dbReference type="EMBL" id="PFAN01000008">
    <property type="protein sequence ID" value="PIR95175.1"/>
    <property type="molecule type" value="Genomic_DNA"/>
</dbReference>
<keyword evidence="1 5" id="KW-0436">Ligase</keyword>
<dbReference type="GO" id="GO:0005524">
    <property type="term" value="F:ATP binding"/>
    <property type="evidence" value="ECO:0007669"/>
    <property type="project" value="UniProtKB-KW"/>
</dbReference>
<accession>A0A2H0V7V1</accession>